<evidence type="ECO:0000313" key="2">
    <source>
        <dbReference type="EMBL" id="SPC33236.1"/>
    </source>
</evidence>
<accession>A0A2K5ANL5</accession>
<dbReference type="AlphaFoldDB" id="A0A2K5ANL5"/>
<gene>
    <name evidence="2" type="ORF">NCAV_0036</name>
</gene>
<dbReference type="Proteomes" id="UP000236248">
    <property type="component" value="Chromosome NCAV"/>
</dbReference>
<dbReference type="Gene3D" id="1.20.120.520">
    <property type="entry name" value="nmb1532 protein domain like"/>
    <property type="match status" value="1"/>
</dbReference>
<evidence type="ECO:0000313" key="3">
    <source>
        <dbReference type="Proteomes" id="UP000236248"/>
    </source>
</evidence>
<dbReference type="InterPro" id="IPR012312">
    <property type="entry name" value="Hemerythrin-like"/>
</dbReference>
<dbReference type="EMBL" id="LT981265">
    <property type="protein sequence ID" value="SPC33236.1"/>
    <property type="molecule type" value="Genomic_DNA"/>
</dbReference>
<protein>
    <recommendedName>
        <fullName evidence="1">Hemerythrin-like domain-containing protein</fullName>
    </recommendedName>
</protein>
<evidence type="ECO:0000259" key="1">
    <source>
        <dbReference type="Pfam" id="PF01814"/>
    </source>
</evidence>
<dbReference type="KEGG" id="ncv:NCAV_0036"/>
<dbReference type="Pfam" id="PF01814">
    <property type="entry name" value="Hemerythrin"/>
    <property type="match status" value="1"/>
</dbReference>
<dbReference type="RefSeq" id="WP_103286456.1">
    <property type="nucleotide sequence ID" value="NZ_LT981265.1"/>
</dbReference>
<keyword evidence="3" id="KW-1185">Reference proteome</keyword>
<proteinExistence type="predicted"/>
<reference evidence="3" key="1">
    <citation type="submission" date="2018-01" db="EMBL/GenBank/DDBJ databases">
        <authorList>
            <person name="Kerou L M."/>
        </authorList>
    </citation>
    <scope>NUCLEOTIDE SEQUENCE [LARGE SCALE GENOMIC DNA]</scope>
    <source>
        <strain evidence="3">SCU2</strain>
    </source>
</reference>
<organism evidence="2 3">
    <name type="scientific">Candidatus Nitrosocaldus cavascurensis</name>
    <dbReference type="NCBI Taxonomy" id="2058097"/>
    <lineage>
        <taxon>Archaea</taxon>
        <taxon>Nitrososphaerota</taxon>
        <taxon>Nitrososphaeria</taxon>
        <taxon>Candidatus Nitrosocaldales</taxon>
        <taxon>Candidatus Nitrosocaldaceae</taxon>
        <taxon>Candidatus Nitrosocaldus</taxon>
    </lineage>
</organism>
<dbReference type="PANTHER" id="PTHR39966">
    <property type="entry name" value="BLL2471 PROTEIN-RELATED"/>
    <property type="match status" value="1"/>
</dbReference>
<dbReference type="PANTHER" id="PTHR39966:SF1">
    <property type="entry name" value="HEMERYTHRIN-LIKE DOMAIN-CONTAINING PROTEIN"/>
    <property type="match status" value="1"/>
</dbReference>
<dbReference type="GO" id="GO:0005886">
    <property type="term" value="C:plasma membrane"/>
    <property type="evidence" value="ECO:0007669"/>
    <property type="project" value="TreeGrafter"/>
</dbReference>
<dbReference type="GeneID" id="41594141"/>
<name>A0A2K5ANL5_9ARCH</name>
<sequence>MSATSNLKEDHLIVRRIRNIAKGYAEIIYSSNSVPVDDVKRVLILIEVFIDAYHHCKEECSYFPAVNGTTLEDEAKALAIEHELGRRIARMLNSNLDLWLRDDSNSEPVARMLKAYAEYLDVHIDREERFFSSYDAVVHEQEQVIDAFNAIRKERMDDARLNSILSMLDKLEGSLARMKESVVVGKEGDGARR</sequence>
<feature type="domain" description="Hemerythrin-like" evidence="1">
    <location>
        <begin position="4"/>
        <end position="129"/>
    </location>
</feature>